<dbReference type="InterPro" id="IPR050834">
    <property type="entry name" value="Glycosyltransf_2"/>
</dbReference>
<dbReference type="AlphaFoldDB" id="A0A4U0R0D0"/>
<sequence length="953" mass="104566">MPEDTPDLTLPAPTDRNPDAFALIVHVWLLDTLDDLSAACGNFPADADRFVTFADTLSPEDRQRIADRFQGAQLVPVQNLGQDVGALMQLMDQVDLGRYGFVCKIHSKKGLKMPEAWRRMLLGGVLGSRRQVDQIIAGFRGDPQVMLAGARQLFLYGPAYLWKNADGIDGGTVLLSDQRDGDALPQRVTGFPATMSRERIPTTDTLTELEAARRRQRSRTVPKRRRVAVFASYSGDGVLPPQVQPYLEGLRPLVERIVVVCDNDLAPDQVARLSGLADHVITGRHGKYDFGSYKRGVAWARQTGWLDEADDLILCNDSCFGPVGSFAPMFERMEARHLDFWGATDGREFHPNLQSFFVVLGWHVFQSPVFRNFIEGISKQPNVQQVIMKYEIGLTKTLAGAGYSWGAMVENRLEGVHPLDPTYRNIVEHPITAMEMGLPLVKAKALRQTESNAEGTDRTLDWLRQHAPVVHRAALDDFTIARFQDVGRIGFSMIMPTHNRAWCISEAIGSALRQTHQNFELIIVDDGSDDDTFEVIQRAFGPQLDSGTIRYVGLAESCGVCAARNIGIAHARHDWITYLDSDNQLRPNFLTVMANAIIEQPQKDCFYGQIINRGTGLVVGCGFVRNDILRGNYIDLGVFAHRKSLIHRLGGFDPDLRRLVDWDLIIRLTAHQDPVFLPQVLLDYSDDEQGQSADRISVRESFLRAKVAVHSKHSPRPTVSTAILSYNHQEFIVEAIESGLEQRGNYTHEILLADDGSSDGTARIMARYAARYPNRIRNISTGGNFGVSANYQHCVREAAGNHIAILEGDDYWTDPDKNARQADFLASRGPPGPPAAGAGHADRPPDRPRCRAGGDPARHAGHDEPRHAAGTAERPPEGRAAAAQRRGRGRAPAAGPDPQGGRGAAPSAGRPTPGVPVQHLVAGQRTGPRSGPSGPAPLIAPSHPAAARPGEGA</sequence>
<evidence type="ECO:0000313" key="4">
    <source>
        <dbReference type="Proteomes" id="UP000306223"/>
    </source>
</evidence>
<dbReference type="Pfam" id="PF05045">
    <property type="entry name" value="RgpF"/>
    <property type="match status" value="2"/>
</dbReference>
<dbReference type="Pfam" id="PF00535">
    <property type="entry name" value="Glycos_transf_2"/>
    <property type="match status" value="2"/>
</dbReference>
<dbReference type="RefSeq" id="WP_136854976.1">
    <property type="nucleotide sequence ID" value="NZ_SUNH01000003.1"/>
</dbReference>
<dbReference type="PANTHER" id="PTHR43685:SF2">
    <property type="entry name" value="GLYCOSYLTRANSFERASE 2-LIKE DOMAIN-CONTAINING PROTEIN"/>
    <property type="match status" value="1"/>
</dbReference>
<evidence type="ECO:0000256" key="1">
    <source>
        <dbReference type="SAM" id="MobiDB-lite"/>
    </source>
</evidence>
<feature type="domain" description="Glycosyltransferase 2-like" evidence="2">
    <location>
        <begin position="492"/>
        <end position="614"/>
    </location>
</feature>
<reference evidence="3 4" key="1">
    <citation type="submission" date="2019-04" db="EMBL/GenBank/DDBJ databases">
        <authorList>
            <person name="Li J."/>
        </authorList>
    </citation>
    <scope>NUCLEOTIDE SEQUENCE [LARGE SCALE GENOMIC DNA]</scope>
    <source>
        <strain evidence="3 4">CCTCC AB2016182</strain>
    </source>
</reference>
<proteinExistence type="predicted"/>
<dbReference type="SUPFAM" id="SSF53448">
    <property type="entry name" value="Nucleotide-diphospho-sugar transferases"/>
    <property type="match status" value="2"/>
</dbReference>
<feature type="compositionally biased region" description="Basic and acidic residues" evidence="1">
    <location>
        <begin position="856"/>
        <end position="867"/>
    </location>
</feature>
<keyword evidence="4" id="KW-1185">Reference proteome</keyword>
<dbReference type="InterPro" id="IPR029044">
    <property type="entry name" value="Nucleotide-diphossugar_trans"/>
</dbReference>
<gene>
    <name evidence="3" type="ORF">FA740_01320</name>
</gene>
<organism evidence="3 4">
    <name type="scientific">Paracoccus hibiscisoli</name>
    <dbReference type="NCBI Taxonomy" id="2023261"/>
    <lineage>
        <taxon>Bacteria</taxon>
        <taxon>Pseudomonadati</taxon>
        <taxon>Pseudomonadota</taxon>
        <taxon>Alphaproteobacteria</taxon>
        <taxon>Rhodobacterales</taxon>
        <taxon>Paracoccaceae</taxon>
        <taxon>Paracoccus</taxon>
    </lineage>
</organism>
<keyword evidence="3" id="KW-0808">Transferase</keyword>
<feature type="compositionally biased region" description="Low complexity" evidence="1">
    <location>
        <begin position="878"/>
        <end position="897"/>
    </location>
</feature>
<dbReference type="OrthoDB" id="5291101at2"/>
<dbReference type="Gene3D" id="3.90.550.10">
    <property type="entry name" value="Spore Coat Polysaccharide Biosynthesis Protein SpsA, Chain A"/>
    <property type="match status" value="2"/>
</dbReference>
<evidence type="ECO:0000259" key="2">
    <source>
        <dbReference type="Pfam" id="PF00535"/>
    </source>
</evidence>
<dbReference type="EMBL" id="SUNH01000003">
    <property type="protein sequence ID" value="TJZ87372.1"/>
    <property type="molecule type" value="Genomic_DNA"/>
</dbReference>
<name>A0A4U0R0D0_9RHOB</name>
<feature type="region of interest" description="Disordered" evidence="1">
    <location>
        <begin position="822"/>
        <end position="953"/>
    </location>
</feature>
<dbReference type="InterPro" id="IPR001173">
    <property type="entry name" value="Glyco_trans_2-like"/>
</dbReference>
<evidence type="ECO:0000313" key="3">
    <source>
        <dbReference type="EMBL" id="TJZ87372.1"/>
    </source>
</evidence>
<dbReference type="Proteomes" id="UP000306223">
    <property type="component" value="Unassembled WGS sequence"/>
</dbReference>
<feature type="compositionally biased region" description="Basic and acidic residues" evidence="1">
    <location>
        <begin position="840"/>
        <end position="849"/>
    </location>
</feature>
<dbReference type="GO" id="GO:0016740">
    <property type="term" value="F:transferase activity"/>
    <property type="evidence" value="ECO:0007669"/>
    <property type="project" value="UniProtKB-KW"/>
</dbReference>
<dbReference type="PANTHER" id="PTHR43685">
    <property type="entry name" value="GLYCOSYLTRANSFERASE"/>
    <property type="match status" value="1"/>
</dbReference>
<feature type="domain" description="Glycosyltransferase 2-like" evidence="2">
    <location>
        <begin position="722"/>
        <end position="814"/>
    </location>
</feature>
<accession>A0A4U0R0D0</accession>
<comment type="caution">
    <text evidence="3">The sequence shown here is derived from an EMBL/GenBank/DDBJ whole genome shotgun (WGS) entry which is preliminary data.</text>
</comment>
<dbReference type="InterPro" id="IPR007739">
    <property type="entry name" value="RgpF"/>
</dbReference>
<protein>
    <submittedName>
        <fullName evidence="3">Glycosyltransferase</fullName>
    </submittedName>
</protein>